<dbReference type="STRING" id="34508.A0A4U5NXB7"/>
<dbReference type="InterPro" id="IPR036322">
    <property type="entry name" value="WD40_repeat_dom_sf"/>
</dbReference>
<dbReference type="AlphaFoldDB" id="A0A4U5NXB7"/>
<gene>
    <name evidence="4" type="ORF">L596_012249</name>
</gene>
<name>A0A4U5NXB7_STECR</name>
<dbReference type="SMART" id="SM00320">
    <property type="entry name" value="WD40"/>
    <property type="match status" value="4"/>
</dbReference>
<dbReference type="InterPro" id="IPR024977">
    <property type="entry name" value="Apc4-like_WD40_dom"/>
</dbReference>
<reference evidence="4 5" key="1">
    <citation type="journal article" date="2015" name="Genome Biol.">
        <title>Comparative genomics of Steinernema reveals deeply conserved gene regulatory networks.</title>
        <authorList>
            <person name="Dillman A.R."/>
            <person name="Macchietto M."/>
            <person name="Porter C.F."/>
            <person name="Rogers A."/>
            <person name="Williams B."/>
            <person name="Antoshechkin I."/>
            <person name="Lee M.M."/>
            <person name="Goodwin Z."/>
            <person name="Lu X."/>
            <person name="Lewis E.E."/>
            <person name="Goodrich-Blair H."/>
            <person name="Stock S.P."/>
            <person name="Adams B.J."/>
            <person name="Sternberg P.W."/>
            <person name="Mortazavi A."/>
        </authorList>
    </citation>
    <scope>NUCLEOTIDE SEQUENCE [LARGE SCALE GENOMIC DNA]</scope>
    <source>
        <strain evidence="4 5">ALL</strain>
    </source>
</reference>
<dbReference type="PANTHER" id="PTHR19848:SF8">
    <property type="entry name" value="F-BOX AND WD REPEAT DOMAIN CONTAINING 7"/>
    <property type="match status" value="1"/>
</dbReference>
<evidence type="ECO:0000256" key="2">
    <source>
        <dbReference type="ARBA" id="ARBA00022737"/>
    </source>
</evidence>
<proteinExistence type="predicted"/>
<dbReference type="Gene3D" id="2.130.10.10">
    <property type="entry name" value="YVTN repeat-like/Quinoprotein amine dehydrogenase"/>
    <property type="match status" value="2"/>
</dbReference>
<comment type="caution">
    <text evidence="4">The sequence shown here is derived from an EMBL/GenBank/DDBJ whole genome shotgun (WGS) entry which is preliminary data.</text>
</comment>
<dbReference type="Proteomes" id="UP000298663">
    <property type="component" value="Unassembled WGS sequence"/>
</dbReference>
<dbReference type="InterPro" id="IPR015943">
    <property type="entry name" value="WD40/YVTN_repeat-like_dom_sf"/>
</dbReference>
<accession>A0A4U5NXB7</accession>
<evidence type="ECO:0000256" key="1">
    <source>
        <dbReference type="ARBA" id="ARBA00022574"/>
    </source>
</evidence>
<keyword evidence="2" id="KW-0677">Repeat</keyword>
<organism evidence="4 5">
    <name type="scientific">Steinernema carpocapsae</name>
    <name type="common">Entomopathogenic nematode</name>
    <dbReference type="NCBI Taxonomy" id="34508"/>
    <lineage>
        <taxon>Eukaryota</taxon>
        <taxon>Metazoa</taxon>
        <taxon>Ecdysozoa</taxon>
        <taxon>Nematoda</taxon>
        <taxon>Chromadorea</taxon>
        <taxon>Rhabditida</taxon>
        <taxon>Tylenchina</taxon>
        <taxon>Panagrolaimomorpha</taxon>
        <taxon>Strongyloidoidea</taxon>
        <taxon>Steinernematidae</taxon>
        <taxon>Steinernema</taxon>
    </lineage>
</organism>
<keyword evidence="5" id="KW-1185">Reference proteome</keyword>
<keyword evidence="1" id="KW-0853">WD repeat</keyword>
<feature type="domain" description="Anaphase-promoting complex subunit 4-like WD40" evidence="3">
    <location>
        <begin position="208"/>
        <end position="294"/>
    </location>
</feature>
<evidence type="ECO:0000313" key="4">
    <source>
        <dbReference type="EMBL" id="TKR87923.1"/>
    </source>
</evidence>
<sequence length="321" mass="35294">MASKPTPTFVHRGFDGGTACCSLLPRNELLLVGTSTGRCVAFFPTTHVQLFTVFEDEEKRAVTNCGETEEFVFVHVRGFAVVVGTIEARKFEAKKTIPATHFGFCRTIACGKKLIVPEYENLQHYILVTDLSSDSRIGPLTASPRNAEGNPAASPMAIVILDEEGSKLAVGFEEGVIRVYNVPNREEIASVSAFKDVVFDLSFDAKSGILAASSSESPIRLFRCGADGSLEPIRDIEFPEWSKGCSTLAFSPGGRLLSAGFWNGFTRIYSMKSGKMLCSLDYHEETINFISWCERGNETPLHICSQDGKLTIWNMYKDKTA</sequence>
<evidence type="ECO:0000313" key="5">
    <source>
        <dbReference type="Proteomes" id="UP000298663"/>
    </source>
</evidence>
<dbReference type="EMBL" id="AZBU02000003">
    <property type="protein sequence ID" value="TKR87923.1"/>
    <property type="molecule type" value="Genomic_DNA"/>
</dbReference>
<dbReference type="SUPFAM" id="SSF50978">
    <property type="entry name" value="WD40 repeat-like"/>
    <property type="match status" value="1"/>
</dbReference>
<protein>
    <recommendedName>
        <fullName evidence="3">Anaphase-promoting complex subunit 4-like WD40 domain-containing protein</fullName>
    </recommendedName>
</protein>
<dbReference type="OrthoDB" id="7668193at2759"/>
<dbReference type="InterPro" id="IPR001680">
    <property type="entry name" value="WD40_rpt"/>
</dbReference>
<reference evidence="4 5" key="2">
    <citation type="journal article" date="2019" name="G3 (Bethesda)">
        <title>Hybrid Assembly of the Genome of the Entomopathogenic Nematode Steinernema carpocapsae Identifies the X-Chromosome.</title>
        <authorList>
            <person name="Serra L."/>
            <person name="Macchietto M."/>
            <person name="Macias-Munoz A."/>
            <person name="McGill C.J."/>
            <person name="Rodriguez I.M."/>
            <person name="Rodriguez B."/>
            <person name="Murad R."/>
            <person name="Mortazavi A."/>
        </authorList>
    </citation>
    <scope>NUCLEOTIDE SEQUENCE [LARGE SCALE GENOMIC DNA]</scope>
    <source>
        <strain evidence="4 5">ALL</strain>
    </source>
</reference>
<dbReference type="Pfam" id="PF12894">
    <property type="entry name" value="ANAPC4_WD40"/>
    <property type="match status" value="1"/>
</dbReference>
<evidence type="ECO:0000259" key="3">
    <source>
        <dbReference type="Pfam" id="PF12894"/>
    </source>
</evidence>
<dbReference type="PANTHER" id="PTHR19848">
    <property type="entry name" value="WD40 REPEAT PROTEIN"/>
    <property type="match status" value="1"/>
</dbReference>